<reference evidence="1 2" key="1">
    <citation type="journal article" date="2018" name="Front. Plant Sci.">
        <title>Red Clover (Trifolium pratense) and Zigzag Clover (T. medium) - A Picture of Genomic Similarities and Differences.</title>
        <authorList>
            <person name="Dluhosova J."/>
            <person name="Istvanek J."/>
            <person name="Nedelnik J."/>
            <person name="Repkova J."/>
        </authorList>
    </citation>
    <scope>NUCLEOTIDE SEQUENCE [LARGE SCALE GENOMIC DNA]</scope>
    <source>
        <strain evidence="2">cv. 10/8</strain>
        <tissue evidence="1">Leaf</tissue>
    </source>
</reference>
<accession>A0A392UJR4</accession>
<dbReference type="Proteomes" id="UP000265520">
    <property type="component" value="Unassembled WGS sequence"/>
</dbReference>
<evidence type="ECO:0000313" key="1">
    <source>
        <dbReference type="EMBL" id="MCI72884.1"/>
    </source>
</evidence>
<protein>
    <submittedName>
        <fullName evidence="1">Uncharacterized protein</fullName>
    </submittedName>
</protein>
<dbReference type="EMBL" id="LXQA010827320">
    <property type="protein sequence ID" value="MCI72884.1"/>
    <property type="molecule type" value="Genomic_DNA"/>
</dbReference>
<sequence>SSSSSSRPNRFVDDTKAEHYGLIKANGVVQERSIDFPAIPFLPEMQETAEGYQWMNFNSMIGDCNISWVEEFYANAFGY</sequence>
<feature type="non-terminal residue" evidence="1">
    <location>
        <position position="1"/>
    </location>
</feature>
<proteinExistence type="predicted"/>
<dbReference type="AlphaFoldDB" id="A0A392UJR4"/>
<name>A0A392UJR4_9FABA</name>
<feature type="non-terminal residue" evidence="1">
    <location>
        <position position="79"/>
    </location>
</feature>
<evidence type="ECO:0000313" key="2">
    <source>
        <dbReference type="Proteomes" id="UP000265520"/>
    </source>
</evidence>
<organism evidence="1 2">
    <name type="scientific">Trifolium medium</name>
    <dbReference type="NCBI Taxonomy" id="97028"/>
    <lineage>
        <taxon>Eukaryota</taxon>
        <taxon>Viridiplantae</taxon>
        <taxon>Streptophyta</taxon>
        <taxon>Embryophyta</taxon>
        <taxon>Tracheophyta</taxon>
        <taxon>Spermatophyta</taxon>
        <taxon>Magnoliopsida</taxon>
        <taxon>eudicotyledons</taxon>
        <taxon>Gunneridae</taxon>
        <taxon>Pentapetalae</taxon>
        <taxon>rosids</taxon>
        <taxon>fabids</taxon>
        <taxon>Fabales</taxon>
        <taxon>Fabaceae</taxon>
        <taxon>Papilionoideae</taxon>
        <taxon>50 kb inversion clade</taxon>
        <taxon>NPAAA clade</taxon>
        <taxon>Hologalegina</taxon>
        <taxon>IRL clade</taxon>
        <taxon>Trifolieae</taxon>
        <taxon>Trifolium</taxon>
    </lineage>
</organism>
<keyword evidence="2" id="KW-1185">Reference proteome</keyword>
<comment type="caution">
    <text evidence="1">The sequence shown here is derived from an EMBL/GenBank/DDBJ whole genome shotgun (WGS) entry which is preliminary data.</text>
</comment>